<name>A0A2C6KWH0_9APIC</name>
<feature type="compositionally biased region" description="Pro residues" evidence="1">
    <location>
        <begin position="1043"/>
        <end position="1053"/>
    </location>
</feature>
<dbReference type="EMBL" id="MIGC01002775">
    <property type="protein sequence ID" value="PHJ20412.1"/>
    <property type="molecule type" value="Genomic_DNA"/>
</dbReference>
<sequence length="1648" mass="177378">MKPMSGASSAPSGPLPDSLSSLFMSPVAVSKLNEIFQNAPSPSAPQKSATSSRGVSGSSVGPTETKELDRVEDIFRELLNQRFQVWRQQCVPFLGLLISTTRRRSTTSTVDMNGELGAGNCVPGSPRSDGPSSSPGVIDSSYFISAPSSSLLSPYLSPSLPAFTTMTSALLQGIDEKLFPFFFEFSMQVANGALAPSKAVDFLSRRLLPLTLFHFLLIATDLRRSEVLAVSASPSGVESPNSSHSTRTAGSSSERSSTDAGEDTSSAGQDASCLELLTIDASLRNCFRSLPCSEKTINSEAAVDFIFSTFAPKKNGLERESDVEGSGGGGGAAAAGTGGGVGGFLPVCSRSCFLPLPFRSMLLDAITVVSEMCVHVDPSRTEYKQMKNNLGGLFLLPLLLCSHGLCSCARPGTITTLFFVVFPAFFRLLEMERLVTPADICAFGSSLRLDDIGWPRLVSSTSGSGGGGSGARKRVHELLIKERTKRKFTLTVYNLCREHIGMYARLHATLLAYVENNEVHIPVQACLQAIASIVGEGSLCPSRTLAIILSVYQDHLFSQNQLLPLVCLFSREKLLEVIIFQLHLYAELRKQRDAAEEEAALTIKLEPLAHAPSSPRNRSGEKTSSGPASVGGGSTSSTSSQPAATDTSLASATASVSSAEETMGIFAQQAHKAGVGGPSMNFYRMLALFIMRDMLSLNDVYPHLQPADALLAVLFERTANRYRAALTGVKSGSFPAPPKPHLTPEQHMRALLPSLMAPLTNAGRSGEGGGGPSTGVPGVGSSLGARHTGPGQPALGPGGAPVSAPPIQHGAPPSYGGLGRPLHGSGWPSSGTPYNSGVPTNAPPPHQLYGNYHVPPSGLPGGGTGMGGGGVQGSYYGSHAAGAVGGQPGSPKDREREAREKERADREAREKVEKERKQLEKDLISKEQELRSKDAGNPLLDLPGGREYLLYDEQGYRYARDKVYAMEIGKFQLLAAFLDLNGMIYAHQLMLHMMTNLSVSPAANAVVQRSLGKLIRWLVTPLLSSRPTDCLEAYLQQRKKLRPQPPVSTPPRTPASRATSGRDSFSHPGVTECQIPQSPPSSLARLIRTVNDAERFDPSPCQHASHWLGAALYWKNGGKKGQPDDTNEAHSPVKREREGDCSSPSSSLVKRVKVEESAKSPTSSPTTGETETSKWNEVPLGKQEPREDADTLPSGGRRDSGGEVKKDEMFVGLRPVRTYEDFFKHVVPLLRYLGASLAYEGETFTAILAVLRGCAEKEEEQRRSAAGAATQKDKGVPLRSQLDSMIVELIFPALSLLPYGSSAVSCKLWRLLEVLPASRRYPIYEKVIEHWTTERSHPMALNYEVVRLKLRKVLKRLTSTICEKRVKQKEKHLLGEIAAVSCIAPFPLAELCISQADLFDDNMIQTLTEATRAVCPLAADVFVSRFVQRQQLREGDDGRSSPSGTSGAGGAGQPGASYGAPKKLLNRALMTGKFLTIHYGTELLPLLVSTILRLWKDFSPAEEYISEPIKNQKALRLVGENKRYPNDLLGYYRDKEFIERLLEIMGGCPKLPEAGALTADQIYAQVRIQFLLLLTCATVIEVMAIGGILDSFRSGGGPLLKIEVMAVDEDDSSNNGVVDTTKGVHGALLRALGRPEIFIPLLFILAKQ</sequence>
<dbReference type="PANTHER" id="PTHR21597:SF0">
    <property type="entry name" value="THO COMPLEX SUBUNIT 2"/>
    <property type="match status" value="1"/>
</dbReference>
<evidence type="ECO:0000313" key="3">
    <source>
        <dbReference type="EMBL" id="PHJ20412.1"/>
    </source>
</evidence>
<feature type="compositionally biased region" description="Low complexity" evidence="1">
    <location>
        <begin position="635"/>
        <end position="652"/>
    </location>
</feature>
<feature type="region of interest" description="Disordered" evidence="1">
    <location>
        <begin position="1038"/>
        <end position="1081"/>
    </location>
</feature>
<keyword evidence="4" id="KW-1185">Reference proteome</keyword>
<feature type="region of interest" description="Disordered" evidence="1">
    <location>
        <begin position="1118"/>
        <end position="1203"/>
    </location>
</feature>
<feature type="compositionally biased region" description="Polar residues" evidence="1">
    <location>
        <begin position="38"/>
        <end position="50"/>
    </location>
</feature>
<feature type="region of interest" description="Disordered" evidence="1">
    <location>
        <begin position="759"/>
        <end position="866"/>
    </location>
</feature>
<feature type="compositionally biased region" description="Low complexity" evidence="1">
    <location>
        <begin position="123"/>
        <end position="134"/>
    </location>
</feature>
<organism evidence="3 4">
    <name type="scientific">Cystoisospora suis</name>
    <dbReference type="NCBI Taxonomy" id="483139"/>
    <lineage>
        <taxon>Eukaryota</taxon>
        <taxon>Sar</taxon>
        <taxon>Alveolata</taxon>
        <taxon>Apicomplexa</taxon>
        <taxon>Conoidasida</taxon>
        <taxon>Coccidia</taxon>
        <taxon>Eucoccidiorida</taxon>
        <taxon>Eimeriorina</taxon>
        <taxon>Sarcocystidae</taxon>
        <taxon>Cystoisospora</taxon>
    </lineage>
</organism>
<proteinExistence type="predicted"/>
<dbReference type="InterPro" id="IPR040007">
    <property type="entry name" value="Tho2"/>
</dbReference>
<feature type="region of interest" description="Disordered" evidence="1">
    <location>
        <begin position="878"/>
        <end position="918"/>
    </location>
</feature>
<feature type="compositionally biased region" description="Polar residues" evidence="1">
    <location>
        <begin position="254"/>
        <end position="267"/>
    </location>
</feature>
<evidence type="ECO:0000259" key="2">
    <source>
        <dbReference type="Pfam" id="PF16134"/>
    </source>
</evidence>
<evidence type="ECO:0000256" key="1">
    <source>
        <dbReference type="SAM" id="MobiDB-lite"/>
    </source>
</evidence>
<reference evidence="3 4" key="1">
    <citation type="journal article" date="2017" name="Int. J. Parasitol.">
        <title>The genome of the protozoan parasite Cystoisospora suis and a reverse vaccinology approach to identify vaccine candidates.</title>
        <authorList>
            <person name="Palmieri N."/>
            <person name="Shrestha A."/>
            <person name="Ruttkowski B."/>
            <person name="Beck T."/>
            <person name="Vogl C."/>
            <person name="Tomley F."/>
            <person name="Blake D.P."/>
            <person name="Joachim A."/>
        </authorList>
    </citation>
    <scope>NUCLEOTIDE SEQUENCE [LARGE SCALE GENOMIC DNA]</scope>
    <source>
        <strain evidence="3 4">Wien I</strain>
    </source>
</reference>
<feature type="compositionally biased region" description="Low complexity" evidence="1">
    <location>
        <begin position="774"/>
        <end position="795"/>
    </location>
</feature>
<dbReference type="VEuPathDB" id="ToxoDB:CSUI_005754"/>
<feature type="compositionally biased region" description="Low complexity" evidence="1">
    <location>
        <begin position="1160"/>
        <end position="1170"/>
    </location>
</feature>
<dbReference type="GeneID" id="94429135"/>
<feature type="compositionally biased region" description="Polar residues" evidence="1">
    <location>
        <begin position="827"/>
        <end position="839"/>
    </location>
</feature>
<gene>
    <name evidence="3" type="ORF">CSUI_005754</name>
</gene>
<feature type="region of interest" description="Disordered" evidence="1">
    <location>
        <begin position="1432"/>
        <end position="1455"/>
    </location>
</feature>
<dbReference type="GO" id="GO:0006406">
    <property type="term" value="P:mRNA export from nucleus"/>
    <property type="evidence" value="ECO:0007669"/>
    <property type="project" value="InterPro"/>
</dbReference>
<feature type="domain" description="THO complex subunit 2 N-terminal" evidence="2">
    <location>
        <begin position="473"/>
        <end position="722"/>
    </location>
</feature>
<dbReference type="RefSeq" id="XP_067922100.1">
    <property type="nucleotide sequence ID" value="XM_068065924.1"/>
</dbReference>
<dbReference type="GO" id="GO:0003729">
    <property type="term" value="F:mRNA binding"/>
    <property type="evidence" value="ECO:0007669"/>
    <property type="project" value="TreeGrafter"/>
</dbReference>
<dbReference type="OrthoDB" id="29024at2759"/>
<dbReference type="PANTHER" id="PTHR21597">
    <property type="entry name" value="THO2 PROTEIN"/>
    <property type="match status" value="1"/>
</dbReference>
<comment type="caution">
    <text evidence="3">The sequence shown here is derived from an EMBL/GenBank/DDBJ whole genome shotgun (WGS) entry which is preliminary data.</text>
</comment>
<evidence type="ECO:0000313" key="4">
    <source>
        <dbReference type="Proteomes" id="UP000221165"/>
    </source>
</evidence>
<accession>A0A2C6KWH0</accession>
<feature type="domain" description="THO complex subunit 2 N-terminal" evidence="2">
    <location>
        <begin position="1214"/>
        <end position="1363"/>
    </location>
</feature>
<dbReference type="Pfam" id="PF16134">
    <property type="entry name" value="THOC2_N"/>
    <property type="match status" value="2"/>
</dbReference>
<feature type="non-terminal residue" evidence="3">
    <location>
        <position position="1648"/>
    </location>
</feature>
<feature type="region of interest" description="Disordered" evidence="1">
    <location>
        <begin position="610"/>
        <end position="652"/>
    </location>
</feature>
<feature type="region of interest" description="Disordered" evidence="1">
    <location>
        <begin position="107"/>
        <end position="134"/>
    </location>
</feature>
<feature type="region of interest" description="Disordered" evidence="1">
    <location>
        <begin position="38"/>
        <end position="64"/>
    </location>
</feature>
<feature type="compositionally biased region" description="Basic and acidic residues" evidence="1">
    <location>
        <begin position="891"/>
        <end position="918"/>
    </location>
</feature>
<feature type="compositionally biased region" description="Low complexity" evidence="1">
    <location>
        <begin position="242"/>
        <end position="253"/>
    </location>
</feature>
<feature type="region of interest" description="Disordered" evidence="1">
    <location>
        <begin position="233"/>
        <end position="267"/>
    </location>
</feature>
<feature type="compositionally biased region" description="Low complexity" evidence="1">
    <location>
        <begin position="51"/>
        <end position="61"/>
    </location>
</feature>
<protein>
    <submittedName>
        <fullName evidence="3">Transcription factor nuclear export subunit 2</fullName>
    </submittedName>
</protein>
<dbReference type="GO" id="GO:0000445">
    <property type="term" value="C:THO complex part of transcription export complex"/>
    <property type="evidence" value="ECO:0007669"/>
    <property type="project" value="TreeGrafter"/>
</dbReference>
<dbReference type="InterPro" id="IPR032302">
    <property type="entry name" value="THOC2_N"/>
</dbReference>
<dbReference type="GO" id="GO:0006397">
    <property type="term" value="P:mRNA processing"/>
    <property type="evidence" value="ECO:0007669"/>
    <property type="project" value="InterPro"/>
</dbReference>
<dbReference type="Proteomes" id="UP000221165">
    <property type="component" value="Unassembled WGS sequence"/>
</dbReference>
<feature type="compositionally biased region" description="Basic and acidic residues" evidence="1">
    <location>
        <begin position="1121"/>
        <end position="1140"/>
    </location>
</feature>